<dbReference type="AlphaFoldDB" id="A0A9P3HBY8"/>
<dbReference type="Pfam" id="PF17682">
    <property type="entry name" value="Tau95_N"/>
    <property type="match status" value="1"/>
</dbReference>
<dbReference type="InterPro" id="IPR042536">
    <property type="entry name" value="TFIIIC_tauA_Sfc1"/>
</dbReference>
<comment type="caution">
    <text evidence="3">The sequence shown here is derived from an EMBL/GenBank/DDBJ whole genome shotgun (WGS) entry which is preliminary data.</text>
</comment>
<evidence type="ECO:0000259" key="2">
    <source>
        <dbReference type="Pfam" id="PF17682"/>
    </source>
</evidence>
<accession>A0A9P3HBY8</accession>
<feature type="region of interest" description="Disordered" evidence="1">
    <location>
        <begin position="210"/>
        <end position="250"/>
    </location>
</feature>
<dbReference type="OrthoDB" id="5598268at2759"/>
<dbReference type="GO" id="GO:0006384">
    <property type="term" value="P:transcription initiation at RNA polymerase III promoter"/>
    <property type="evidence" value="ECO:0007669"/>
    <property type="project" value="InterPro"/>
</dbReference>
<proteinExistence type="predicted"/>
<dbReference type="PANTHER" id="PTHR13230">
    <property type="entry name" value="GENERAL TRANSCRIPTION FACTOR IIIC, POLYPEPTIDE 5"/>
    <property type="match status" value="1"/>
</dbReference>
<dbReference type="GO" id="GO:0001003">
    <property type="term" value="F:RNA polymerase III type 2 promoter sequence-specific DNA binding"/>
    <property type="evidence" value="ECO:0007669"/>
    <property type="project" value="TreeGrafter"/>
</dbReference>
<evidence type="ECO:0000256" key="1">
    <source>
        <dbReference type="SAM" id="MobiDB-lite"/>
    </source>
</evidence>
<dbReference type="GO" id="GO:0001002">
    <property type="term" value="F:RNA polymerase III type 1 promoter sequence-specific DNA binding"/>
    <property type="evidence" value="ECO:0007669"/>
    <property type="project" value="TreeGrafter"/>
</dbReference>
<dbReference type="Proteomes" id="UP000827284">
    <property type="component" value="Unassembled WGS sequence"/>
</dbReference>
<reference evidence="3" key="2">
    <citation type="journal article" date="2022" name="Microbiol. Resour. Announc.">
        <title>Whole-Genome Sequence of Entomortierella parvispora E1425, a Mucoromycotan Fungus Associated with Burkholderiaceae-Related Endosymbiotic Bacteria.</title>
        <authorList>
            <person name="Herlambang A."/>
            <person name="Guo Y."/>
            <person name="Takashima Y."/>
            <person name="Narisawa K."/>
            <person name="Ohta H."/>
            <person name="Nishizawa T."/>
        </authorList>
    </citation>
    <scope>NUCLEOTIDE SEQUENCE</scope>
    <source>
        <strain evidence="3">E1425</strain>
    </source>
</reference>
<evidence type="ECO:0000313" key="3">
    <source>
        <dbReference type="EMBL" id="GJJ73905.1"/>
    </source>
</evidence>
<evidence type="ECO:0000313" key="4">
    <source>
        <dbReference type="Proteomes" id="UP000827284"/>
    </source>
</evidence>
<dbReference type="InterPro" id="IPR040454">
    <property type="entry name" value="TF_IIIC_Tfc1/Sfc1"/>
</dbReference>
<organism evidence="3 4">
    <name type="scientific">Entomortierella parvispora</name>
    <dbReference type="NCBI Taxonomy" id="205924"/>
    <lineage>
        <taxon>Eukaryota</taxon>
        <taxon>Fungi</taxon>
        <taxon>Fungi incertae sedis</taxon>
        <taxon>Mucoromycota</taxon>
        <taxon>Mortierellomycotina</taxon>
        <taxon>Mortierellomycetes</taxon>
        <taxon>Mortierellales</taxon>
        <taxon>Mortierellaceae</taxon>
        <taxon>Entomortierella</taxon>
    </lineage>
</organism>
<dbReference type="InterPro" id="IPR041499">
    <property type="entry name" value="Tfc1/Sfc1_N"/>
</dbReference>
<dbReference type="EMBL" id="BQFW01000008">
    <property type="protein sequence ID" value="GJJ73905.1"/>
    <property type="molecule type" value="Genomic_DNA"/>
</dbReference>
<feature type="domain" description="Transcription factor IIIC subunit Tfc1/Sfc1 triple barrel" evidence="2">
    <location>
        <begin position="26"/>
        <end position="146"/>
    </location>
</feature>
<dbReference type="Gene3D" id="3.30.200.160">
    <property type="entry name" value="TFIIIC, subcomplex tauA, subunit Sfc1, barrel domain"/>
    <property type="match status" value="1"/>
</dbReference>
<gene>
    <name evidence="3" type="ORF">EMPS_06263</name>
</gene>
<feature type="compositionally biased region" description="Basic residues" evidence="1">
    <location>
        <begin position="222"/>
        <end position="240"/>
    </location>
</feature>
<dbReference type="PANTHER" id="PTHR13230:SF5">
    <property type="entry name" value="GENERAL TRANSCRIPTION FACTOR 3C POLYPEPTIDE 5"/>
    <property type="match status" value="1"/>
</dbReference>
<name>A0A9P3HBY8_9FUNG</name>
<reference evidence="3" key="1">
    <citation type="submission" date="2021-11" db="EMBL/GenBank/DDBJ databases">
        <authorList>
            <person name="Herlambang A."/>
            <person name="Guo Y."/>
            <person name="Takashima Y."/>
            <person name="Nishizawa T."/>
        </authorList>
    </citation>
    <scope>NUCLEOTIDE SEQUENCE</scope>
    <source>
        <strain evidence="3">E1425</strain>
    </source>
</reference>
<protein>
    <submittedName>
        <fullName evidence="3">General transcription factor 3C polypeptide 5 (Transcription factor C subunit 1)</fullName>
    </submittedName>
</protein>
<keyword evidence="4" id="KW-1185">Reference proteome</keyword>
<sequence length="277" mass="30774">MARRSVAPEDRAPVLELPEDIKKIFSVEFPGHIQNSEKAKQCLGGDNAILNAYLGGSPLDMRYRLNDPFAIPLHGTTLPTSNLLVKVTRRYRVKRRPDSEGSIQTIRAPTEDDVPYDENEQPEISYEMVGAISKTTRFYGLADYQVLVDPKDEVYKIKSDLLNMNYESLIALKVDHRNPVEDVSTIQILPPPHLSKTNLPNPYRYRAREGTEAELEEERVGRGKGRGRGRVNRAGRRRGHGGGNGRGRGVCRTTNVASMLQATTAAFTATASAALDD</sequence>
<dbReference type="GO" id="GO:0000127">
    <property type="term" value="C:transcription factor TFIIIC complex"/>
    <property type="evidence" value="ECO:0007669"/>
    <property type="project" value="InterPro"/>
</dbReference>